<comment type="function">
    <text evidence="1 6">Required for the transposition of the insertion element.</text>
</comment>
<sequence length="155" mass="17340">MRNVLAVVPKGNAEMVAAAIRTIFAQPDAEHVGEQFEVIAAMLGKQLPKVEQMLRDAHDDLLAFTGFPVSHWKKIWSTNPLERLNKEVKRRTDVVGVFPNPEALLRLAGAVLVEAHDEWQVTAERRYLSEHSMELITGTNKTTQEVAKPELMTAS</sequence>
<evidence type="ECO:0000313" key="8">
    <source>
        <dbReference type="Proteomes" id="UP000582231"/>
    </source>
</evidence>
<dbReference type="PANTHER" id="PTHR33217">
    <property type="entry name" value="TRANSPOSASE FOR INSERTION SEQUENCE ELEMENT IS1081"/>
    <property type="match status" value="1"/>
</dbReference>
<dbReference type="AlphaFoldDB" id="A0A852RV51"/>
<protein>
    <recommendedName>
        <fullName evidence="6">Mutator family transposase</fullName>
    </recommendedName>
</protein>
<comment type="caution">
    <text evidence="7">The sequence shown here is derived from an EMBL/GenBank/DDBJ whole genome shotgun (WGS) entry which is preliminary data.</text>
</comment>
<keyword evidence="5 6" id="KW-0233">DNA recombination</keyword>
<evidence type="ECO:0000256" key="4">
    <source>
        <dbReference type="ARBA" id="ARBA00023125"/>
    </source>
</evidence>
<evidence type="ECO:0000256" key="1">
    <source>
        <dbReference type="ARBA" id="ARBA00002190"/>
    </source>
</evidence>
<evidence type="ECO:0000313" key="7">
    <source>
        <dbReference type="EMBL" id="NYD32750.1"/>
    </source>
</evidence>
<dbReference type="Pfam" id="PF00872">
    <property type="entry name" value="Transposase_mut"/>
    <property type="match status" value="1"/>
</dbReference>
<evidence type="ECO:0000256" key="6">
    <source>
        <dbReference type="RuleBase" id="RU365089"/>
    </source>
</evidence>
<dbReference type="Proteomes" id="UP000582231">
    <property type="component" value="Unassembled WGS sequence"/>
</dbReference>
<name>A0A852RV51_9ACTN</name>
<gene>
    <name evidence="7" type="ORF">BJ958_004296</name>
</gene>
<dbReference type="EMBL" id="JACCBF010000001">
    <property type="protein sequence ID" value="NYD32750.1"/>
    <property type="molecule type" value="Genomic_DNA"/>
</dbReference>
<keyword evidence="6" id="KW-0814">Transposable element</keyword>
<dbReference type="InterPro" id="IPR001207">
    <property type="entry name" value="Transposase_mutator"/>
</dbReference>
<comment type="similarity">
    <text evidence="2 6">Belongs to the transposase mutator family.</text>
</comment>
<keyword evidence="4 6" id="KW-0238">DNA-binding</keyword>
<dbReference type="GO" id="GO:0006313">
    <property type="term" value="P:DNA transposition"/>
    <property type="evidence" value="ECO:0007669"/>
    <property type="project" value="UniProtKB-UniRule"/>
</dbReference>
<dbReference type="GO" id="GO:0003677">
    <property type="term" value="F:DNA binding"/>
    <property type="evidence" value="ECO:0007669"/>
    <property type="project" value="UniProtKB-UniRule"/>
</dbReference>
<proteinExistence type="inferred from homology"/>
<keyword evidence="8" id="KW-1185">Reference proteome</keyword>
<dbReference type="GO" id="GO:0004803">
    <property type="term" value="F:transposase activity"/>
    <property type="evidence" value="ECO:0007669"/>
    <property type="project" value="UniProtKB-UniRule"/>
</dbReference>
<evidence type="ECO:0000256" key="2">
    <source>
        <dbReference type="ARBA" id="ARBA00010961"/>
    </source>
</evidence>
<dbReference type="PANTHER" id="PTHR33217:SF7">
    <property type="entry name" value="TRANSPOSASE FOR INSERTION SEQUENCE ELEMENT IS1081"/>
    <property type="match status" value="1"/>
</dbReference>
<keyword evidence="3 6" id="KW-0815">Transposition</keyword>
<organism evidence="7 8">
    <name type="scientific">Nocardioides kongjuensis</name>
    <dbReference type="NCBI Taxonomy" id="349522"/>
    <lineage>
        <taxon>Bacteria</taxon>
        <taxon>Bacillati</taxon>
        <taxon>Actinomycetota</taxon>
        <taxon>Actinomycetes</taxon>
        <taxon>Propionibacteriales</taxon>
        <taxon>Nocardioidaceae</taxon>
        <taxon>Nocardioides</taxon>
    </lineage>
</organism>
<evidence type="ECO:0000256" key="3">
    <source>
        <dbReference type="ARBA" id="ARBA00022578"/>
    </source>
</evidence>
<accession>A0A852RV51</accession>
<reference evidence="7 8" key="1">
    <citation type="submission" date="2020-07" db="EMBL/GenBank/DDBJ databases">
        <title>Sequencing the genomes of 1000 actinobacteria strains.</title>
        <authorList>
            <person name="Klenk H.-P."/>
        </authorList>
    </citation>
    <scope>NUCLEOTIDE SEQUENCE [LARGE SCALE GENOMIC DNA]</scope>
    <source>
        <strain evidence="7 8">DSM 19082</strain>
    </source>
</reference>
<evidence type="ECO:0000256" key="5">
    <source>
        <dbReference type="ARBA" id="ARBA00023172"/>
    </source>
</evidence>